<proteinExistence type="predicted"/>
<keyword evidence="2" id="KW-0596">Phosphopantetheine</keyword>
<dbReference type="Gene3D" id="3.30.300.30">
    <property type="match status" value="3"/>
</dbReference>
<dbReference type="Pfam" id="PF00668">
    <property type="entry name" value="Condensation"/>
    <property type="match status" value="3"/>
</dbReference>
<dbReference type="PANTHER" id="PTHR45527">
    <property type="entry name" value="NONRIBOSOMAL PEPTIDE SYNTHETASE"/>
    <property type="match status" value="1"/>
</dbReference>
<evidence type="ECO:0000313" key="6">
    <source>
        <dbReference type="EMBL" id="GAA0633072.1"/>
    </source>
</evidence>
<dbReference type="Pfam" id="PF00550">
    <property type="entry name" value="PP-binding"/>
    <property type="match status" value="3"/>
</dbReference>
<dbReference type="Pfam" id="PF13193">
    <property type="entry name" value="AMP-binding_C"/>
    <property type="match status" value="2"/>
</dbReference>
<dbReference type="SUPFAM" id="SSF56801">
    <property type="entry name" value="Acetyl-CoA synthetase-like"/>
    <property type="match status" value="3"/>
</dbReference>
<comment type="caution">
    <text evidence="6">The sequence shown here is derived from an EMBL/GenBank/DDBJ whole genome shotgun (WGS) entry which is preliminary data.</text>
</comment>
<reference evidence="6 7" key="1">
    <citation type="journal article" date="2019" name="Int. J. Syst. Evol. Microbiol.">
        <title>The Global Catalogue of Microorganisms (GCM) 10K type strain sequencing project: providing services to taxonomists for standard genome sequencing and annotation.</title>
        <authorList>
            <consortium name="The Broad Institute Genomics Platform"/>
            <consortium name="The Broad Institute Genome Sequencing Center for Infectious Disease"/>
            <person name="Wu L."/>
            <person name="Ma J."/>
        </authorList>
    </citation>
    <scope>NUCLEOTIDE SEQUENCE [LARGE SCALE GENOMIC DNA]</scope>
    <source>
        <strain evidence="6 7">JCM 10367</strain>
    </source>
</reference>
<dbReference type="CDD" id="cd19531">
    <property type="entry name" value="LCL_NRPS-like"/>
    <property type="match status" value="3"/>
</dbReference>
<dbReference type="InterPro" id="IPR029058">
    <property type="entry name" value="AB_hydrolase_fold"/>
</dbReference>
<gene>
    <name evidence="6" type="ORF">GCM10009535_06070</name>
</gene>
<dbReference type="InterPro" id="IPR023213">
    <property type="entry name" value="CAT-like_dom_sf"/>
</dbReference>
<accession>A0ABN1H8H3</accession>
<dbReference type="EMBL" id="BAAAGU010000004">
    <property type="protein sequence ID" value="GAA0633072.1"/>
    <property type="molecule type" value="Genomic_DNA"/>
</dbReference>
<dbReference type="Gene3D" id="1.10.1200.10">
    <property type="entry name" value="ACP-like"/>
    <property type="match status" value="1"/>
</dbReference>
<dbReference type="InterPro" id="IPR009081">
    <property type="entry name" value="PP-bd_ACP"/>
</dbReference>
<organism evidence="6 7">
    <name type="scientific">Streptomyces thermocarboxydovorans</name>
    <dbReference type="NCBI Taxonomy" id="59298"/>
    <lineage>
        <taxon>Bacteria</taxon>
        <taxon>Bacillati</taxon>
        <taxon>Actinomycetota</taxon>
        <taxon>Actinomycetes</taxon>
        <taxon>Kitasatosporales</taxon>
        <taxon>Streptomycetaceae</taxon>
        <taxon>Streptomyces</taxon>
    </lineage>
</organism>
<evidence type="ECO:0000256" key="1">
    <source>
        <dbReference type="ARBA" id="ARBA00001957"/>
    </source>
</evidence>
<name>A0ABN1H8H3_9ACTN</name>
<feature type="region of interest" description="Disordered" evidence="4">
    <location>
        <begin position="1004"/>
        <end position="1023"/>
    </location>
</feature>
<dbReference type="PROSITE" id="PS00455">
    <property type="entry name" value="AMP_BINDING"/>
    <property type="match status" value="2"/>
</dbReference>
<evidence type="ECO:0000259" key="5">
    <source>
        <dbReference type="PROSITE" id="PS50075"/>
    </source>
</evidence>
<feature type="domain" description="Carrier" evidence="5">
    <location>
        <begin position="1966"/>
        <end position="2041"/>
    </location>
</feature>
<evidence type="ECO:0000256" key="3">
    <source>
        <dbReference type="ARBA" id="ARBA00022553"/>
    </source>
</evidence>
<dbReference type="PANTHER" id="PTHR45527:SF1">
    <property type="entry name" value="FATTY ACID SYNTHASE"/>
    <property type="match status" value="1"/>
</dbReference>
<dbReference type="Gene3D" id="3.30.559.10">
    <property type="entry name" value="Chloramphenicol acetyltransferase-like domain"/>
    <property type="match status" value="3"/>
</dbReference>
<dbReference type="SUPFAM" id="SSF47336">
    <property type="entry name" value="ACP-like"/>
    <property type="match status" value="3"/>
</dbReference>
<evidence type="ECO:0000256" key="2">
    <source>
        <dbReference type="ARBA" id="ARBA00022450"/>
    </source>
</evidence>
<dbReference type="Gene3D" id="3.30.559.30">
    <property type="entry name" value="Nonribosomal peptide synthetase, condensation domain"/>
    <property type="match status" value="3"/>
</dbReference>
<dbReference type="InterPro" id="IPR036736">
    <property type="entry name" value="ACP-like_sf"/>
</dbReference>
<dbReference type="NCBIfam" id="TIGR01733">
    <property type="entry name" value="AA-adenyl-dom"/>
    <property type="match status" value="1"/>
</dbReference>
<feature type="domain" description="Carrier" evidence="5">
    <location>
        <begin position="2929"/>
        <end position="3004"/>
    </location>
</feature>
<dbReference type="InterPro" id="IPR045851">
    <property type="entry name" value="AMP-bd_C_sf"/>
</dbReference>
<dbReference type="InterPro" id="IPR010071">
    <property type="entry name" value="AA_adenyl_dom"/>
</dbReference>
<feature type="domain" description="Carrier" evidence="5">
    <location>
        <begin position="931"/>
        <end position="1006"/>
    </location>
</feature>
<dbReference type="SUPFAM" id="SSF52777">
    <property type="entry name" value="CoA-dependent acyltransferases"/>
    <property type="match status" value="6"/>
</dbReference>
<dbReference type="InterPro" id="IPR020845">
    <property type="entry name" value="AMP-binding_CS"/>
</dbReference>
<dbReference type="Proteomes" id="UP001500724">
    <property type="component" value="Unassembled WGS sequence"/>
</dbReference>
<protein>
    <recommendedName>
        <fullName evidence="5">Carrier domain-containing protein</fullName>
    </recommendedName>
</protein>
<dbReference type="InterPro" id="IPR020806">
    <property type="entry name" value="PKS_PP-bd"/>
</dbReference>
<dbReference type="Gene3D" id="3.40.50.12780">
    <property type="entry name" value="N-terminal domain of ligase-like"/>
    <property type="match status" value="4"/>
</dbReference>
<evidence type="ECO:0000313" key="7">
    <source>
        <dbReference type="Proteomes" id="UP001500724"/>
    </source>
</evidence>
<dbReference type="Pfam" id="PF00501">
    <property type="entry name" value="AMP-binding"/>
    <property type="match status" value="2"/>
</dbReference>
<dbReference type="InterPro" id="IPR042099">
    <property type="entry name" value="ANL_N_sf"/>
</dbReference>
<dbReference type="SMART" id="SM00823">
    <property type="entry name" value="PKS_PP"/>
    <property type="match status" value="3"/>
</dbReference>
<dbReference type="RefSeq" id="WP_343997710.1">
    <property type="nucleotide sequence ID" value="NZ_BAAAGU010000004.1"/>
</dbReference>
<comment type="cofactor">
    <cofactor evidence="1">
        <name>pantetheine 4'-phosphate</name>
        <dbReference type="ChEBI" id="CHEBI:47942"/>
    </cofactor>
</comment>
<evidence type="ECO:0000256" key="4">
    <source>
        <dbReference type="SAM" id="MobiDB-lite"/>
    </source>
</evidence>
<sequence length="3021" mass="325952">MDLTTGRNLVARWRAARSASGPASVSPAQQGIWLFEGLHPHTPVFNLTFAVRHTGPLDQERFDAAVSALIGRHPALRSTFAAGPEGPVRTVHAEPAGPATVWTDLRHAPGAAEEFAARAAAEPFDLGRAPLVRVHGIRLADEEHLLVLVAHHLVCDGGSLRVLFGELEHLYGGGELPLPGADVPAAVSDPGHLAYWKEQLTGLPVLDLPTDRPRTADRGFAAGSVPVDLPADLVAAAEQLAKEEGTTLFTVLLAAYQLLLGRHSGQSDFGVGTAEAGRSRPGRHAIVGLLTNPLVLRTDLSGRPTFRELVRRAGRTSLDALAHRDAPFEDVVAALGAGRSMDRSPLFRTHFVFHGEFGTPRLGGTALRPVRLPRQATQHDVELHLWRDGERVWGSWDYNADLFDATTARCMTERLRVLLTEALADPDRLAAHLDLHTAEDRAFLAQWGSGPQPDTEPALLTDLFAEQVARVPDAVAVTDSRQQLTYRQLDERSNQLAHLLRAGGTGPEDIVGIQLRRTADLAVAMLGILKAGAAYLPLDPAYPAERIAFMREDSGARTILTELDHEALDRQPVTPVGGTGTRPDSLAYVLYTSGSTGNPKAVMLTHASTVEMVRWGLREYTAHQLSRVLASTSVCFDVSVFEFFGTLSAGGAVVVVDDPLALLAPDAPDVTLICTVPSAARELIAGGGLRGTPKVIGLGGEALPGALVEDLYATGHIEAVYNLYGPSEDSTYSTWSRVPRGERDPAIGRPLPHEHAYVLDAELRPVPVGAVGELYLSGAGLARGYLNRPALTASRFVADPFAPGRRMYRTGDLVRYRPDGELAYLGREDFQVKVRGQRIELGEIEAALRRRPEVDDAVAMMHGDRLVGYVTATAPGAVDHAELRDHLRRTLTDAMVPSAFVVLDAIPRTPNGKVDRRALPAPVQTAGRGEPPRGATEELVAEIWREVLGVETVGRDDDFFDLGGHSLLAGQVLTRLRERAGADASVRLLFERSVLSELAAALKDDGTRPVPATAPRLPGPDGTETAAVTTGQQQLWFLCRMDPAAHRAWLIQGSLRITGAVRPDLLDRAMRTVVQRHETLRTTFREVDGELRQLIHPEPLAGLERVSLSTESELADLAEEAAKGLDLSAGPLLRVHLAELGEEDHILLLTVHHLVADGWSLAVLGEELGRAYAALLEERDPGLEPLPVQYADHAAWQREALDSGALTPHIDYWRRQLDGVAPLELRTDRLRPARPSYRGALARHRVPADIARRLHAHGAEHAASPYMVLLAAFMVLLHRHSEQTDIAVGSPVAGRNHSDFERLVGFFLHTVVLRAEVRDDVPFTELLRQVRRTVLDALDHQDAPFEAILEELDLPARGPSRTPLFDVMFNYLSQPGAGFTAPGLDAEQIPAERLPAKYDLELYVEDLPDGTVDLLLSYSQDLFDSDTAEAMLDRYVTLLAQVAVDPGRAVGELRLTDGSGIPLTPSVAPEGATVADAFLKQVALHPDRVALWTPDVVLSYAETDHRARVLAGALRERVAADHGRVGILCGQGVEVPVAMLGIMASGHAYMPLDPNAPEGRLSQLIELTDADAIVTDPANRALAEQVAGGRPVIDVNGSTARPLDAWTPLDPDGVAYVLFTSGSTGQPKAVVQSHHNVARHVYAYAEVLGVRETDRLTMVCSYTADGAGQDLYSALVHGATACPMDLRRDGAEAVRETLARSGATIYHSTPTAFRELATAVGAADWPDTLHTAAYGGEKLTRDDVTFVQRKLPDCRIVNVYGLTECSVALMHVIEPGEALPRASVPIGRPIPGVDVHLRGADGRPAELFGEIICSGPSLALGYLDPAQTAAVFHDGPEGRSYHTGDLAWLLPDGSLELVGRRDGQVKLWGHRVETGEVEAQLRALPGVTDAAVVPVTDPAGQLQLAGYFTGTAEQADVRAELYAVLPHYMVPRVLVPMASLPYTRTAKISRTELPAPDWHAPAPSAPPRTPTEQAIADVISEVLEVPAVGRQDNFFDLGGQSLQASKVVGRLRETLGVEVSVRQVFELGTVERIAAALTPGRPGIVPRPEGAEAVLSYDQRRLWLEDQLRSSVAYNVHGRQRLIGDLDVAVLERSIRAIIARHETLRTTFPVVDGRTVQSVAPPDDAWRIPVEDLSGFAGDRLGAALKLADEQATTTFDLAAGPLFHCLLVKLADDEHLLSITIHHIVSDAWSIRLFLAELSRLYEAGGDVDAAGLAPLPVQYRDYAAWQRTWLTPEKLEAQVSYWRQHLEGSPAALDLPVARRLSPDQGAEGGRVWAELSAEETAALHELCQAHGVTPFMLLLTLLATVLRRWSGQDDLVIGAPVTTRNDAATTDLIGFFVNTLPLRVDLSGDPAFDTLLGRVRKVALDGYAHNEDTPFDVLVNELKVPRDPNHTPLFQVVLNMVESTSEDWELAGVSVRNVEPPALPSKFDLTLTAHMSDTAVKFELVHHRDRYDAAMMRALLEQVRTLLAGAAADPSRCILEYPLQAPKDIPAAPALPTAEVSRPEPPAAEGIALADSSGSWTYAQMYAAAERTARSLTARGEGDVAVIKRRTAGFAVAALGCTLAGIPFSAVAADPGLAHHPFITTVLDPAPAEDTPETAIDVRALLAEVTDASEAAWEGPVPVVDDWTVGRYDFGRQDRFAVLTGGAGALMCALNASRAAGAALVMPDEAATGSPAALSGWLRDTPVTVLHLTAPQLRDLAAHDVRLPLLRQVFLDNDGRLTSHDVELARRMAPSCRVTALYRLDATGCPLAAFDVPDDWSPRTAPLRVPLGTGVGGTHAELLNPAGLSVAPGEIGEIRAESRRTGDLGRRLPDGTLEFAGTAGTRTDLVEVVAALRDLPAVRDALVTELPGPDNRVSLVAFVAAGEDEVSVSELRRHLTLRLPETLMPQQLLTLERLPLTPDGDYDPSGLPDPAGDDDGDVYVAPRTPVERQLVEIFEELLDVKGVGVHNTFFELNGFSLLATQLVSRIRETFRIELALREVFESPTVESLAQLIVRAQAEQADTAALEVLLSELE</sequence>
<dbReference type="InterPro" id="IPR000873">
    <property type="entry name" value="AMP-dep_synth/lig_dom"/>
</dbReference>
<dbReference type="InterPro" id="IPR001242">
    <property type="entry name" value="Condensation_dom"/>
</dbReference>
<dbReference type="Gene3D" id="3.40.50.1820">
    <property type="entry name" value="alpha/beta hydrolase"/>
    <property type="match status" value="2"/>
</dbReference>
<dbReference type="PROSITE" id="PS50075">
    <property type="entry name" value="CARRIER"/>
    <property type="match status" value="3"/>
</dbReference>
<dbReference type="CDD" id="cd05930">
    <property type="entry name" value="A_NRPS"/>
    <property type="match status" value="1"/>
</dbReference>
<keyword evidence="3" id="KW-0597">Phosphoprotein</keyword>
<dbReference type="InterPro" id="IPR025110">
    <property type="entry name" value="AMP-bd_C"/>
</dbReference>
<keyword evidence="7" id="KW-1185">Reference proteome</keyword>